<dbReference type="EMBL" id="ALJD01000016">
    <property type="protein sequence ID" value="EJN57170.1"/>
    <property type="molecule type" value="Genomic_DNA"/>
</dbReference>
<dbReference type="PATRIC" id="fig|1210908.3.peg.4255"/>
<feature type="domain" description="PGF-CTERM archaeal protein-sorting signal" evidence="4">
    <location>
        <begin position="922"/>
        <end position="943"/>
    </location>
</feature>
<reference evidence="5 6" key="1">
    <citation type="journal article" date="2012" name="J. Bacteriol.">
        <title>Draft Genome Sequence of the Extremely Halophilic Archaeon Halogranum salarium B-1T.</title>
        <authorList>
            <person name="Kim K.K."/>
            <person name="Lee K.C."/>
            <person name="Lee J.S."/>
        </authorList>
    </citation>
    <scope>NUCLEOTIDE SEQUENCE [LARGE SCALE GENOMIC DNA]</scope>
    <source>
        <strain evidence="5 6">B-1</strain>
    </source>
</reference>
<evidence type="ECO:0000256" key="2">
    <source>
        <dbReference type="SAM" id="MobiDB-lite"/>
    </source>
</evidence>
<sequence length="944" mass="99884">MVTSLFAGTVALTGLAASQELPPLSEAPAGTIFSQVQRGGNADDTERIGLIKRGNSENFLYNPSTDRTTLDEGDVLVVRGGAQRFLVTADSARTYSGSAGFAGPGATVFQGEQDTSAVGFNTETLVGVENGGAEGETLDLNQAIPRNQDTGIYSDTGARDGNTLTIQEPRVSRFEVLNQNGERIDAGGSIEEDEFVIVRADTNFLAAERAEIKLVDPASGGAITDGLLSIDEAREQFGDRPVFDEIEDDAGNELSDRSLGKEGDPDGLDRSLFNPNIAPADTIVLVQDLSSVEKAGDYEYEVISEDDEPFGDLDVRETTELTIASSDDPVLNFVAENRSIVQGEFAEYEIDRSTAGDYHVVALSADDLRTRPSGDTDVGAVTDVFREFNDGGFLSGVLVNTGDGELVAVLEDGRVFSNGEDVTDEFPELANGTVPGGDIEDVFTLVEIDSDGLGISQLDTGRLDDSSIDLNLYDGFPNPTEAVADYETNDGDDDTDEVTFSVAEATEGLAITSPGAAYVAGDDIDVEGTADPALDAVSVYARDDGDWELIEELDRVSVDADGTWDESDVTLSELSDVLRVPGTYRIGVIDFEDADVNGDGQADATLETSDFSTGTSVQRGLRVTDQALDGQMVTYNGQVAVEDATINVSGVAPGADEVVVIFVGDRGGIVVNTDSVDDEDVFDNEDTDLADANGTLEEGTTRGFIISPARDGVFGGENERSPNAFVSYVRGLEARGLTQSQAVELIRQASVDDDGSDDLLVETEFEITDADTVIDNVYAEGADGNASGIQPIALGETMVIEGTTNLRPDDNTIVLEMIRGPSAESFDVGIAEDWGTDGTWSATVPVPSDAEAGTYALRADDGETITTVNVEIVEQREEETTDEPTEETEEPTTTATAEPTSEEPTPTPEPTPEPTTTDTESPGFGIAVALVALIAAALLAMRRR</sequence>
<dbReference type="InterPro" id="IPR026458">
    <property type="entry name" value="Csg_halobact"/>
</dbReference>
<evidence type="ECO:0000313" key="6">
    <source>
        <dbReference type="Proteomes" id="UP000007813"/>
    </source>
</evidence>
<feature type="transmembrane region" description="Helical" evidence="3">
    <location>
        <begin position="923"/>
        <end position="941"/>
    </location>
</feature>
<dbReference type="AlphaFoldDB" id="J2Z974"/>
<protein>
    <recommendedName>
        <fullName evidence="4">PGF-CTERM archaeal protein-sorting signal domain-containing protein</fullName>
    </recommendedName>
</protein>
<dbReference type="NCBIfam" id="TIGR04126">
    <property type="entry name" value="PGF_CTERM"/>
    <property type="match status" value="1"/>
</dbReference>
<keyword evidence="3" id="KW-0472">Membrane</keyword>
<feature type="region of interest" description="Disordered" evidence="2">
    <location>
        <begin position="873"/>
        <end position="923"/>
    </location>
</feature>
<evidence type="ECO:0000256" key="1">
    <source>
        <dbReference type="ARBA" id="ARBA00022729"/>
    </source>
</evidence>
<evidence type="ECO:0000313" key="5">
    <source>
        <dbReference type="EMBL" id="EJN57170.1"/>
    </source>
</evidence>
<keyword evidence="1" id="KW-0732">Signal</keyword>
<feature type="compositionally biased region" description="Low complexity" evidence="2">
    <location>
        <begin position="891"/>
        <end position="904"/>
    </location>
</feature>
<comment type="caution">
    <text evidence="5">The sequence shown here is derived from an EMBL/GenBank/DDBJ whole genome shotgun (WGS) entry which is preliminary data.</text>
</comment>
<gene>
    <name evidence="5" type="ORF">HSB1_45560</name>
</gene>
<dbReference type="OrthoDB" id="242828at2157"/>
<keyword evidence="3" id="KW-1133">Transmembrane helix</keyword>
<keyword evidence="3" id="KW-0812">Transmembrane</keyword>
<dbReference type="Pfam" id="PF18204">
    <property type="entry name" value="PGF-CTERM"/>
    <property type="match status" value="1"/>
</dbReference>
<dbReference type="InterPro" id="IPR026371">
    <property type="entry name" value="PGF_CTERM"/>
</dbReference>
<dbReference type="eggNOG" id="arCOG03906">
    <property type="taxonomic scope" value="Archaea"/>
</dbReference>
<feature type="compositionally biased region" description="Acidic residues" evidence="2">
    <location>
        <begin position="876"/>
        <end position="890"/>
    </location>
</feature>
<name>J2Z974_9EURY</name>
<evidence type="ECO:0000259" key="4">
    <source>
        <dbReference type="Pfam" id="PF18204"/>
    </source>
</evidence>
<dbReference type="NCBIfam" id="TIGR04216">
    <property type="entry name" value="halo_surf_glyco"/>
    <property type="match status" value="1"/>
</dbReference>
<dbReference type="GO" id="GO:0005886">
    <property type="term" value="C:plasma membrane"/>
    <property type="evidence" value="ECO:0007669"/>
    <property type="project" value="UniProtKB-SubCell"/>
</dbReference>
<accession>J2Z974</accession>
<organism evidence="5 6">
    <name type="scientific">Halogranum salarium B-1</name>
    <dbReference type="NCBI Taxonomy" id="1210908"/>
    <lineage>
        <taxon>Archaea</taxon>
        <taxon>Methanobacteriati</taxon>
        <taxon>Methanobacteriota</taxon>
        <taxon>Stenosarchaea group</taxon>
        <taxon>Halobacteria</taxon>
        <taxon>Halobacteriales</taxon>
        <taxon>Haloferacaceae</taxon>
    </lineage>
</organism>
<proteinExistence type="predicted"/>
<feature type="compositionally biased region" description="Low complexity" evidence="2">
    <location>
        <begin position="914"/>
        <end position="923"/>
    </location>
</feature>
<feature type="region of interest" description="Disordered" evidence="2">
    <location>
        <begin position="240"/>
        <end position="269"/>
    </location>
</feature>
<dbReference type="GO" id="GO:0030115">
    <property type="term" value="C:S-layer"/>
    <property type="evidence" value="ECO:0007669"/>
    <property type="project" value="UniProtKB-SubCell"/>
</dbReference>
<dbReference type="Proteomes" id="UP000007813">
    <property type="component" value="Unassembled WGS sequence"/>
</dbReference>
<feature type="compositionally biased region" description="Basic and acidic residues" evidence="2">
    <location>
        <begin position="254"/>
        <end position="269"/>
    </location>
</feature>
<evidence type="ECO:0000256" key="3">
    <source>
        <dbReference type="SAM" id="Phobius"/>
    </source>
</evidence>